<dbReference type="RefSeq" id="WP_070010279.1">
    <property type="nucleotide sequence ID" value="NZ_LJGS01000038.1"/>
</dbReference>
<reference evidence="2 3" key="1">
    <citation type="journal article" date="2016" name="Front. Microbiol.">
        <title>Comparative Genomics Analysis of Streptomyces Species Reveals Their Adaptation to the Marine Environment and Their Diversity at the Genomic Level.</title>
        <authorList>
            <person name="Tian X."/>
            <person name="Zhang Z."/>
            <person name="Yang T."/>
            <person name="Chen M."/>
            <person name="Li J."/>
            <person name="Chen F."/>
            <person name="Yang J."/>
            <person name="Li W."/>
            <person name="Zhang B."/>
            <person name="Zhang Z."/>
            <person name="Wu J."/>
            <person name="Zhang C."/>
            <person name="Long L."/>
            <person name="Xiao J."/>
        </authorList>
    </citation>
    <scope>NUCLEOTIDE SEQUENCE [LARGE SCALE GENOMIC DNA]</scope>
    <source>
        <strain evidence="2 3">SCSIO 10390</strain>
    </source>
</reference>
<dbReference type="InterPro" id="IPR010753">
    <property type="entry name" value="DUF1330"/>
</dbReference>
<proteinExistence type="predicted"/>
<organism evidence="2 3">
    <name type="scientific">Streptomyces abyssalis</name>
    <dbReference type="NCBI Taxonomy" id="933944"/>
    <lineage>
        <taxon>Bacteria</taxon>
        <taxon>Bacillati</taxon>
        <taxon>Actinomycetota</taxon>
        <taxon>Actinomycetes</taxon>
        <taxon>Kitasatosporales</taxon>
        <taxon>Streptomycetaceae</taxon>
        <taxon>Streptomyces</taxon>
    </lineage>
</organism>
<dbReference type="Pfam" id="PF07045">
    <property type="entry name" value="DUF1330"/>
    <property type="match status" value="1"/>
</dbReference>
<dbReference type="OrthoDB" id="9806380at2"/>
<name>A0A1E7JRS8_9ACTN</name>
<keyword evidence="3" id="KW-1185">Reference proteome</keyword>
<evidence type="ECO:0000313" key="3">
    <source>
        <dbReference type="Proteomes" id="UP000176087"/>
    </source>
</evidence>
<evidence type="ECO:0000259" key="1">
    <source>
        <dbReference type="Pfam" id="PF07045"/>
    </source>
</evidence>
<sequence>MPAYVISETTVLDEESAREYRELAAVSVEKHGGRYLSRGRHPEAVEGAWPDEALLIVLEFPDMETARRWYASPEYAEALALRATALDRRLLFVEGGAA</sequence>
<gene>
    <name evidence="2" type="ORF">AN215_03405</name>
</gene>
<dbReference type="PANTHER" id="PTHR41521">
    <property type="match status" value="1"/>
</dbReference>
<dbReference type="SUPFAM" id="SSF54909">
    <property type="entry name" value="Dimeric alpha+beta barrel"/>
    <property type="match status" value="1"/>
</dbReference>
<comment type="caution">
    <text evidence="2">The sequence shown here is derived from an EMBL/GenBank/DDBJ whole genome shotgun (WGS) entry which is preliminary data.</text>
</comment>
<dbReference type="Gene3D" id="3.30.70.100">
    <property type="match status" value="1"/>
</dbReference>
<dbReference type="Proteomes" id="UP000176087">
    <property type="component" value="Unassembled WGS sequence"/>
</dbReference>
<dbReference type="InterPro" id="IPR011008">
    <property type="entry name" value="Dimeric_a/b-barrel"/>
</dbReference>
<dbReference type="PANTHER" id="PTHR41521:SF4">
    <property type="entry name" value="BLR0684 PROTEIN"/>
    <property type="match status" value="1"/>
</dbReference>
<dbReference type="STRING" id="933944.AN215_03405"/>
<dbReference type="EMBL" id="LJGT01000037">
    <property type="protein sequence ID" value="OEU91600.1"/>
    <property type="molecule type" value="Genomic_DNA"/>
</dbReference>
<protein>
    <recommendedName>
        <fullName evidence="1">DUF1330 domain-containing protein</fullName>
    </recommendedName>
</protein>
<accession>A0A1E7JRS8</accession>
<evidence type="ECO:0000313" key="2">
    <source>
        <dbReference type="EMBL" id="OEU91600.1"/>
    </source>
</evidence>
<dbReference type="AlphaFoldDB" id="A0A1E7JRS8"/>
<feature type="domain" description="DUF1330" evidence="1">
    <location>
        <begin position="2"/>
        <end position="95"/>
    </location>
</feature>